<reference evidence="1 2" key="1">
    <citation type="submission" date="2018-02" db="EMBL/GenBank/DDBJ databases">
        <authorList>
            <person name="Cohen D.B."/>
            <person name="Kent A.D."/>
        </authorList>
    </citation>
    <scope>NUCLEOTIDE SEQUENCE [LARGE SCALE GENOMIC DNA]</scope>
    <source>
        <strain evidence="1 2">CCAP 1448/3</strain>
    </source>
</reference>
<sequence length="116" mass="13421">MERQGLYERFKTLVWQQQLGNLASTLASISTQSMIQQQDKLTCHLLREAALMIEWCAKDVPVDFHLELAAMQKECLAWRKAFPIETARSLLSIHARHQSERLLQMAGLLSKELERI</sequence>
<dbReference type="AlphaFoldDB" id="A0A2T1C0C2"/>
<dbReference type="OrthoDB" id="573799at2"/>
<organism evidence="1 2">
    <name type="scientific">Merismopedia glauca CCAP 1448/3</name>
    <dbReference type="NCBI Taxonomy" id="1296344"/>
    <lineage>
        <taxon>Bacteria</taxon>
        <taxon>Bacillati</taxon>
        <taxon>Cyanobacteriota</taxon>
        <taxon>Cyanophyceae</taxon>
        <taxon>Synechococcales</taxon>
        <taxon>Merismopediaceae</taxon>
        <taxon>Merismopedia</taxon>
    </lineage>
</organism>
<comment type="caution">
    <text evidence="1">The sequence shown here is derived from an EMBL/GenBank/DDBJ whole genome shotgun (WGS) entry which is preliminary data.</text>
</comment>
<proteinExistence type="predicted"/>
<name>A0A2T1C0C2_9CYAN</name>
<accession>A0A2T1C0C2</accession>
<evidence type="ECO:0000313" key="1">
    <source>
        <dbReference type="EMBL" id="PSB01692.1"/>
    </source>
</evidence>
<dbReference type="EMBL" id="PVWJ01000093">
    <property type="protein sequence ID" value="PSB01692.1"/>
    <property type="molecule type" value="Genomic_DNA"/>
</dbReference>
<reference evidence="1 2" key="2">
    <citation type="submission" date="2018-03" db="EMBL/GenBank/DDBJ databases">
        <title>The ancient ancestry and fast evolution of plastids.</title>
        <authorList>
            <person name="Moore K.R."/>
            <person name="Magnabosco C."/>
            <person name="Momper L."/>
            <person name="Gold D.A."/>
            <person name="Bosak T."/>
            <person name="Fournier G.P."/>
        </authorList>
    </citation>
    <scope>NUCLEOTIDE SEQUENCE [LARGE SCALE GENOMIC DNA]</scope>
    <source>
        <strain evidence="1 2">CCAP 1448/3</strain>
    </source>
</reference>
<dbReference type="RefSeq" id="WP_106289855.1">
    <property type="nucleotide sequence ID" value="NZ_CAWNTC010000121.1"/>
</dbReference>
<protein>
    <submittedName>
        <fullName evidence="1">Uncharacterized protein</fullName>
    </submittedName>
</protein>
<keyword evidence="2" id="KW-1185">Reference proteome</keyword>
<evidence type="ECO:0000313" key="2">
    <source>
        <dbReference type="Proteomes" id="UP000238762"/>
    </source>
</evidence>
<dbReference type="Proteomes" id="UP000238762">
    <property type="component" value="Unassembled WGS sequence"/>
</dbReference>
<gene>
    <name evidence="1" type="ORF">C7B64_17040</name>
</gene>